<name>A0A9D4H3C7_DREPO</name>
<protein>
    <submittedName>
        <fullName evidence="2">Uncharacterized protein</fullName>
    </submittedName>
</protein>
<evidence type="ECO:0000313" key="2">
    <source>
        <dbReference type="EMBL" id="KAH3826259.1"/>
    </source>
</evidence>
<accession>A0A9D4H3C7</accession>
<evidence type="ECO:0000313" key="3">
    <source>
        <dbReference type="Proteomes" id="UP000828390"/>
    </source>
</evidence>
<sequence>MHARTDARTTDTGPGHKPRWPLASGANKHEDQKTGRLPVESRVTSWPGARPVAPKTSG</sequence>
<dbReference type="Proteomes" id="UP000828390">
    <property type="component" value="Unassembled WGS sequence"/>
</dbReference>
<dbReference type="AlphaFoldDB" id="A0A9D4H3C7"/>
<gene>
    <name evidence="2" type="ORF">DPMN_128155</name>
</gene>
<reference evidence="2" key="2">
    <citation type="submission" date="2020-11" db="EMBL/GenBank/DDBJ databases">
        <authorList>
            <person name="McCartney M.A."/>
            <person name="Auch B."/>
            <person name="Kono T."/>
            <person name="Mallez S."/>
            <person name="Becker A."/>
            <person name="Gohl D.M."/>
            <person name="Silverstein K.A.T."/>
            <person name="Koren S."/>
            <person name="Bechman K.B."/>
            <person name="Herman A."/>
            <person name="Abrahante J.E."/>
            <person name="Garbe J."/>
        </authorList>
    </citation>
    <scope>NUCLEOTIDE SEQUENCE</scope>
    <source>
        <strain evidence="2">Duluth1</strain>
        <tissue evidence="2">Whole animal</tissue>
    </source>
</reference>
<evidence type="ECO:0000256" key="1">
    <source>
        <dbReference type="SAM" id="MobiDB-lite"/>
    </source>
</evidence>
<dbReference type="EMBL" id="JAIWYP010000005">
    <property type="protein sequence ID" value="KAH3826259.1"/>
    <property type="molecule type" value="Genomic_DNA"/>
</dbReference>
<keyword evidence="3" id="KW-1185">Reference proteome</keyword>
<feature type="region of interest" description="Disordered" evidence="1">
    <location>
        <begin position="1"/>
        <end position="58"/>
    </location>
</feature>
<proteinExistence type="predicted"/>
<reference evidence="2" key="1">
    <citation type="journal article" date="2019" name="bioRxiv">
        <title>The Genome of the Zebra Mussel, Dreissena polymorpha: A Resource for Invasive Species Research.</title>
        <authorList>
            <person name="McCartney M.A."/>
            <person name="Auch B."/>
            <person name="Kono T."/>
            <person name="Mallez S."/>
            <person name="Zhang Y."/>
            <person name="Obille A."/>
            <person name="Becker A."/>
            <person name="Abrahante J.E."/>
            <person name="Garbe J."/>
            <person name="Badalamenti J.P."/>
            <person name="Herman A."/>
            <person name="Mangelson H."/>
            <person name="Liachko I."/>
            <person name="Sullivan S."/>
            <person name="Sone E.D."/>
            <person name="Koren S."/>
            <person name="Silverstein K.A.T."/>
            <person name="Beckman K.B."/>
            <person name="Gohl D.M."/>
        </authorList>
    </citation>
    <scope>NUCLEOTIDE SEQUENCE</scope>
    <source>
        <strain evidence="2">Duluth1</strain>
        <tissue evidence="2">Whole animal</tissue>
    </source>
</reference>
<organism evidence="2 3">
    <name type="scientific">Dreissena polymorpha</name>
    <name type="common">Zebra mussel</name>
    <name type="synonym">Mytilus polymorpha</name>
    <dbReference type="NCBI Taxonomy" id="45954"/>
    <lineage>
        <taxon>Eukaryota</taxon>
        <taxon>Metazoa</taxon>
        <taxon>Spiralia</taxon>
        <taxon>Lophotrochozoa</taxon>
        <taxon>Mollusca</taxon>
        <taxon>Bivalvia</taxon>
        <taxon>Autobranchia</taxon>
        <taxon>Heteroconchia</taxon>
        <taxon>Euheterodonta</taxon>
        <taxon>Imparidentia</taxon>
        <taxon>Neoheterodontei</taxon>
        <taxon>Myida</taxon>
        <taxon>Dreissenoidea</taxon>
        <taxon>Dreissenidae</taxon>
        <taxon>Dreissena</taxon>
    </lineage>
</organism>
<comment type="caution">
    <text evidence="2">The sequence shown here is derived from an EMBL/GenBank/DDBJ whole genome shotgun (WGS) entry which is preliminary data.</text>
</comment>